<dbReference type="PROSITE" id="PS51257">
    <property type="entry name" value="PROKAR_LIPOPROTEIN"/>
    <property type="match status" value="1"/>
</dbReference>
<dbReference type="Proteomes" id="UP000655420">
    <property type="component" value="Unassembled WGS sequence"/>
</dbReference>
<protein>
    <recommendedName>
        <fullName evidence="4">Lipoprotein</fullName>
    </recommendedName>
</protein>
<keyword evidence="3" id="KW-1185">Reference proteome</keyword>
<comment type="caution">
    <text evidence="2">The sequence shown here is derived from an EMBL/GenBank/DDBJ whole genome shotgun (WGS) entry which is preliminary data.</text>
</comment>
<dbReference type="EMBL" id="JAEHHL010000001">
    <property type="protein sequence ID" value="MBK0397779.1"/>
    <property type="molecule type" value="Genomic_DNA"/>
</dbReference>
<reference evidence="2" key="1">
    <citation type="submission" date="2020-12" db="EMBL/GenBank/DDBJ databases">
        <title>Bacterial taxonomy.</title>
        <authorList>
            <person name="Pan X."/>
        </authorList>
    </citation>
    <scope>NUCLEOTIDE SEQUENCE</scope>
    <source>
        <strain evidence="2">M0105</strain>
    </source>
</reference>
<organism evidence="2 3">
    <name type="scientific">Thermohalobaculum xanthum</name>
    <dbReference type="NCBI Taxonomy" id="2753746"/>
    <lineage>
        <taxon>Bacteria</taxon>
        <taxon>Pseudomonadati</taxon>
        <taxon>Pseudomonadota</taxon>
        <taxon>Alphaproteobacteria</taxon>
        <taxon>Rhodobacterales</taxon>
        <taxon>Paracoccaceae</taxon>
        <taxon>Thermohalobaculum</taxon>
    </lineage>
</organism>
<evidence type="ECO:0000313" key="3">
    <source>
        <dbReference type="Proteomes" id="UP000655420"/>
    </source>
</evidence>
<dbReference type="RefSeq" id="WP_200605876.1">
    <property type="nucleotide sequence ID" value="NZ_JAEHHL010000001.1"/>
</dbReference>
<accession>A0A8J7M5H5</accession>
<sequence length="168" mass="18111">MVPARRAYPCALAALAALTLGGCGDEAARDGQSAAAPQPERESMRHEDRKFLVTYGALPYRVNVQYVEMIGQSVIAVRRGAGEATSEAWPTIAVSGDQPQPSGVPFEDERFRDVALTIAKQVSRDGTICNGGAPMEIRRDDNGDARTMYRGTRDAWVVFAYCPESAGS</sequence>
<evidence type="ECO:0008006" key="4">
    <source>
        <dbReference type="Google" id="ProtNLM"/>
    </source>
</evidence>
<evidence type="ECO:0000313" key="2">
    <source>
        <dbReference type="EMBL" id="MBK0397779.1"/>
    </source>
</evidence>
<gene>
    <name evidence="2" type="ORF">H0I76_01135</name>
</gene>
<evidence type="ECO:0000256" key="1">
    <source>
        <dbReference type="SAM" id="MobiDB-lite"/>
    </source>
</evidence>
<name>A0A8J7M5H5_9RHOB</name>
<proteinExistence type="predicted"/>
<feature type="region of interest" description="Disordered" evidence="1">
    <location>
        <begin position="27"/>
        <end position="47"/>
    </location>
</feature>
<dbReference type="AlphaFoldDB" id="A0A8J7M5H5"/>